<organism evidence="2 3">
    <name type="scientific">Kineosporia babensis</name>
    <dbReference type="NCBI Taxonomy" id="499548"/>
    <lineage>
        <taxon>Bacteria</taxon>
        <taxon>Bacillati</taxon>
        <taxon>Actinomycetota</taxon>
        <taxon>Actinomycetes</taxon>
        <taxon>Kineosporiales</taxon>
        <taxon>Kineosporiaceae</taxon>
        <taxon>Kineosporia</taxon>
    </lineage>
</organism>
<dbReference type="Proteomes" id="UP001138997">
    <property type="component" value="Unassembled WGS sequence"/>
</dbReference>
<gene>
    <name evidence="2" type="ORF">LR394_26890</name>
</gene>
<dbReference type="EMBL" id="JAJOMB010000017">
    <property type="protein sequence ID" value="MCD5314540.1"/>
    <property type="molecule type" value="Genomic_DNA"/>
</dbReference>
<protein>
    <submittedName>
        <fullName evidence="2">Uncharacterized protein</fullName>
    </submittedName>
</protein>
<accession>A0A9X1NI84</accession>
<proteinExistence type="predicted"/>
<comment type="caution">
    <text evidence="2">The sequence shown here is derived from an EMBL/GenBank/DDBJ whole genome shotgun (WGS) entry which is preliminary data.</text>
</comment>
<dbReference type="RefSeq" id="WP_231447153.1">
    <property type="nucleotide sequence ID" value="NZ_JAJOMB010000017.1"/>
</dbReference>
<keyword evidence="3" id="KW-1185">Reference proteome</keyword>
<feature type="region of interest" description="Disordered" evidence="1">
    <location>
        <begin position="51"/>
        <end position="120"/>
    </location>
</feature>
<name>A0A9X1NI84_9ACTN</name>
<evidence type="ECO:0000313" key="3">
    <source>
        <dbReference type="Proteomes" id="UP001138997"/>
    </source>
</evidence>
<evidence type="ECO:0000256" key="1">
    <source>
        <dbReference type="SAM" id="MobiDB-lite"/>
    </source>
</evidence>
<reference evidence="2" key="1">
    <citation type="submission" date="2021-11" db="EMBL/GenBank/DDBJ databases">
        <title>Streptomyces corallinus and Kineosporia corallina sp. nov., two new coral-derived marine actinobacteria.</title>
        <authorList>
            <person name="Buangrab K."/>
            <person name="Sutthacheep M."/>
            <person name="Yeemin T."/>
            <person name="Harunari E."/>
            <person name="Igarashi Y."/>
            <person name="Sripreechasak P."/>
            <person name="Kanchanasin P."/>
            <person name="Tanasupawat S."/>
            <person name="Phongsopitanun W."/>
        </authorList>
    </citation>
    <scope>NUCLEOTIDE SEQUENCE</scope>
    <source>
        <strain evidence="2">JCM 31032</strain>
    </source>
</reference>
<dbReference type="AlphaFoldDB" id="A0A9X1NI84"/>
<evidence type="ECO:0000313" key="2">
    <source>
        <dbReference type="EMBL" id="MCD5314540.1"/>
    </source>
</evidence>
<feature type="compositionally biased region" description="Basic and acidic residues" evidence="1">
    <location>
        <begin position="66"/>
        <end position="75"/>
    </location>
</feature>
<sequence>MSVVPIANQHSVFSSYGAVHMQRQLIPSAALHSSELGMAAQQAAAAMANKDSVHQQHSVAATNTENRSHKFDKHAPHSGSTAAGAGGAGGSGTRDADAPDTARNQARADLPLGAEVDVYL</sequence>
<feature type="compositionally biased region" description="Polar residues" evidence="1">
    <location>
        <begin position="55"/>
        <end position="65"/>
    </location>
</feature>